<keyword evidence="3" id="KW-1185">Reference proteome</keyword>
<evidence type="ECO:0000313" key="2">
    <source>
        <dbReference type="EMBL" id="MBO1308470.1"/>
    </source>
</evidence>
<evidence type="ECO:0000256" key="1">
    <source>
        <dbReference type="SAM" id="Coils"/>
    </source>
</evidence>
<reference evidence="2 3" key="1">
    <citation type="submission" date="2021-03" db="EMBL/GenBank/DDBJ databases">
        <title>Enterococcal diversity collection.</title>
        <authorList>
            <person name="Gilmore M.S."/>
            <person name="Schwartzman J."/>
            <person name="Van Tyne D."/>
            <person name="Martin M."/>
            <person name="Earl A.M."/>
            <person name="Manson A.L."/>
            <person name="Straub T."/>
            <person name="Salamzade R."/>
            <person name="Saavedra J."/>
            <person name="Lebreton F."/>
            <person name="Prichula J."/>
            <person name="Schaufler K."/>
            <person name="Gaca A."/>
            <person name="Sgardioli B."/>
            <person name="Wagenaar J."/>
            <person name="Strong T."/>
        </authorList>
    </citation>
    <scope>NUCLEOTIDE SEQUENCE [LARGE SCALE GENOMIC DNA]</scope>
    <source>
        <strain evidence="2 3">669A</strain>
    </source>
</reference>
<accession>A0ABS3LFS7</accession>
<proteinExistence type="predicted"/>
<keyword evidence="1" id="KW-0175">Coiled coil</keyword>
<dbReference type="Proteomes" id="UP000664601">
    <property type="component" value="Unassembled WGS sequence"/>
</dbReference>
<evidence type="ECO:0000313" key="3">
    <source>
        <dbReference type="Proteomes" id="UP000664601"/>
    </source>
</evidence>
<dbReference type="EMBL" id="JAFREM010000033">
    <property type="protein sequence ID" value="MBO1308470.1"/>
    <property type="molecule type" value="Genomic_DNA"/>
</dbReference>
<dbReference type="RefSeq" id="WP_207675462.1">
    <property type="nucleotide sequence ID" value="NZ_JAFREM010000033.1"/>
</dbReference>
<organism evidence="2 3">
    <name type="scientific">Candidatus Enterococcus moelleringii</name>
    <dbReference type="NCBI Taxonomy" id="2815325"/>
    <lineage>
        <taxon>Bacteria</taxon>
        <taxon>Bacillati</taxon>
        <taxon>Bacillota</taxon>
        <taxon>Bacilli</taxon>
        <taxon>Lactobacillales</taxon>
        <taxon>Enterococcaceae</taxon>
        <taxon>Enterococcus</taxon>
    </lineage>
</organism>
<sequence>MEAIEKIIQQLNEQAAAERQALETKEKQRIEQEHQAGLTEIEAEHEQRLQKSLQAVDQKYKQLSNRQQVETKQMTLNQKQTFLELLFEDAVEAMESWTPEVQQEFAEQALADLKDLKGELTFVCGEKSQEAFTSEWIAAQNKVLPFQLKASTEVVNNQAGFLINDHGVQYNFLFRTLVQDIQSEMSYELAQEFFA</sequence>
<gene>
    <name evidence="2" type="ORF">JZO70_20010</name>
</gene>
<protein>
    <submittedName>
        <fullName evidence="2">Uncharacterized protein</fullName>
    </submittedName>
</protein>
<comment type="caution">
    <text evidence="2">The sequence shown here is derived from an EMBL/GenBank/DDBJ whole genome shotgun (WGS) entry which is preliminary data.</text>
</comment>
<name>A0ABS3LFS7_9ENTE</name>
<feature type="coiled-coil region" evidence="1">
    <location>
        <begin position="1"/>
        <end position="66"/>
    </location>
</feature>